<comment type="caution">
    <text evidence="1">The sequence shown here is derived from an EMBL/GenBank/DDBJ whole genome shotgun (WGS) entry which is preliminary data.</text>
</comment>
<sequence length="103" mass="11220">MLLFNFDGVQQSVDAYPAVTALGRFGGESKGAYARDLRGVHHLSRCAACPCDVNEARLSPSTLLPHARLAMVGRTCASRFSLRFTANSRWPPHCRASIFASSH</sequence>
<dbReference type="AlphaFoldDB" id="A0AB34IR03"/>
<accession>A0AB34IR03</accession>
<reference evidence="1 2" key="1">
    <citation type="journal article" date="2024" name="Science">
        <title>Giant polyketide synthase enzymes in the biosynthesis of giant marine polyether toxins.</title>
        <authorList>
            <person name="Fallon T.R."/>
            <person name="Shende V.V."/>
            <person name="Wierzbicki I.H."/>
            <person name="Pendleton A.L."/>
            <person name="Watervoot N.F."/>
            <person name="Auber R.P."/>
            <person name="Gonzalez D.J."/>
            <person name="Wisecaver J.H."/>
            <person name="Moore B.S."/>
        </authorList>
    </citation>
    <scope>NUCLEOTIDE SEQUENCE [LARGE SCALE GENOMIC DNA]</scope>
    <source>
        <strain evidence="1 2">12B1</strain>
    </source>
</reference>
<dbReference type="Proteomes" id="UP001515480">
    <property type="component" value="Unassembled WGS sequence"/>
</dbReference>
<gene>
    <name evidence="1" type="ORF">AB1Y20_012357</name>
</gene>
<evidence type="ECO:0000313" key="2">
    <source>
        <dbReference type="Proteomes" id="UP001515480"/>
    </source>
</evidence>
<organism evidence="1 2">
    <name type="scientific">Prymnesium parvum</name>
    <name type="common">Toxic golden alga</name>
    <dbReference type="NCBI Taxonomy" id="97485"/>
    <lineage>
        <taxon>Eukaryota</taxon>
        <taxon>Haptista</taxon>
        <taxon>Haptophyta</taxon>
        <taxon>Prymnesiophyceae</taxon>
        <taxon>Prymnesiales</taxon>
        <taxon>Prymnesiaceae</taxon>
        <taxon>Prymnesium</taxon>
    </lineage>
</organism>
<name>A0AB34IR03_PRYPA</name>
<keyword evidence="2" id="KW-1185">Reference proteome</keyword>
<proteinExistence type="predicted"/>
<evidence type="ECO:0000313" key="1">
    <source>
        <dbReference type="EMBL" id="KAL1503894.1"/>
    </source>
</evidence>
<dbReference type="EMBL" id="JBGBPQ010000021">
    <property type="protein sequence ID" value="KAL1503894.1"/>
    <property type="molecule type" value="Genomic_DNA"/>
</dbReference>
<protein>
    <submittedName>
        <fullName evidence="1">Uncharacterized protein</fullName>
    </submittedName>
</protein>